<dbReference type="Proteomes" id="UP000266861">
    <property type="component" value="Unassembled WGS sequence"/>
</dbReference>
<evidence type="ECO:0000256" key="6">
    <source>
        <dbReference type="ARBA" id="ARBA00056794"/>
    </source>
</evidence>
<comment type="function">
    <text evidence="6">GTPase, binds and hydrolyzes GTP. Involved in intracellular vitamin B12 metabolism, mediates the transport of cobalamin (Cbl) into mitochondria for the final steps of adenosylcobalamin (AdoCbl) synthesis. Functions as a G-protein chaperone that assists AdoCbl cofactor delivery from MMAB to the methylmalonyl-CoA mutase (MMUT). Plays a dual role as both a protectase and a reactivase for MMUT. Protects MMUT from progressive inactivation by oxidation by decreasing the rate of the formation of the oxidized inactive cofactor hydroxocobalamin (OH2Cbl). Additionally acts a reactivase by promoting the replacement of OH2Cbl by the active cofactor AdoCbl, restoring the activity of MMUT in the presence and hydrolysis of GTP.</text>
</comment>
<dbReference type="NCBIfam" id="TIGR00750">
    <property type="entry name" value="lao"/>
    <property type="match status" value="1"/>
</dbReference>
<accession>A0A397JDI6</accession>
<evidence type="ECO:0000313" key="8">
    <source>
        <dbReference type="EMBL" id="RHZ84878.1"/>
    </source>
</evidence>
<dbReference type="EMBL" id="PQFF01000070">
    <property type="protein sequence ID" value="RHZ84878.1"/>
    <property type="molecule type" value="Genomic_DNA"/>
</dbReference>
<dbReference type="InterPro" id="IPR005129">
    <property type="entry name" value="GTPase_ArgK"/>
</dbReference>
<dbReference type="InterPro" id="IPR027417">
    <property type="entry name" value="P-loop_NTPase"/>
</dbReference>
<dbReference type="Gene3D" id="1.20.5.170">
    <property type="match status" value="1"/>
</dbReference>
<organism evidence="8 9">
    <name type="scientific">Diversispora epigaea</name>
    <dbReference type="NCBI Taxonomy" id="1348612"/>
    <lineage>
        <taxon>Eukaryota</taxon>
        <taxon>Fungi</taxon>
        <taxon>Fungi incertae sedis</taxon>
        <taxon>Mucoromycota</taxon>
        <taxon>Glomeromycotina</taxon>
        <taxon>Glomeromycetes</taxon>
        <taxon>Diversisporales</taxon>
        <taxon>Diversisporaceae</taxon>
        <taxon>Diversispora</taxon>
    </lineage>
</organism>
<dbReference type="SUPFAM" id="SSF52540">
    <property type="entry name" value="P-loop containing nucleoside triphosphate hydrolases"/>
    <property type="match status" value="1"/>
</dbReference>
<evidence type="ECO:0000256" key="1">
    <source>
        <dbReference type="ARBA" id="ARBA00009625"/>
    </source>
</evidence>
<sequence>MVLRISPKSCVISTHLNIASKYFQNFWILNVSNNNNNNSLFKNKNLLLFCSQQKSFYTTSTIPTTTTTTTTTTAEISEEVRQYYEGIKNRNRYYLAKAITLVESTRKDHKEKAQQLLSMILTNTQNISNNNNYHHHHHHKPTTYRIGLSGPPGVGKSTFIERFGMYILSQNHRVSVLAVDPSSSRTGGSILADKTRMSELSQQEDAYIRPSPSRGALGGVARNTSEAIILCEAAGYDVCIIETVGVGQSEIMVADIVDMFVLMVPPAGGDEIQGLKKGIVEISDLVIVNKADGPLANSAKEAAAEYTSALKYLNPVSTYWKPRVISISSKTNMGIENVWNTIMEFFKIMNESGELQRRRGDQRTLWMWRQIKSILLDRLKEDEFTRKLVNVYEKKVLDGEMTFGAAANNIVDRFMNKCTVI</sequence>
<comment type="catalytic activity">
    <reaction evidence="5">
        <text>GTP + H2O = GDP + phosphate + H(+)</text>
        <dbReference type="Rhea" id="RHEA:19669"/>
        <dbReference type="ChEBI" id="CHEBI:15377"/>
        <dbReference type="ChEBI" id="CHEBI:15378"/>
        <dbReference type="ChEBI" id="CHEBI:37565"/>
        <dbReference type="ChEBI" id="CHEBI:43474"/>
        <dbReference type="ChEBI" id="CHEBI:58189"/>
    </reaction>
</comment>
<dbReference type="FunFam" id="3.40.50.300:FF:000647">
    <property type="entry name" value="Methylmalonic aciduria type A homolog, mitochondrial"/>
    <property type="match status" value="1"/>
</dbReference>
<evidence type="ECO:0000256" key="5">
    <source>
        <dbReference type="ARBA" id="ARBA00048548"/>
    </source>
</evidence>
<dbReference type="Gene3D" id="3.40.50.300">
    <property type="entry name" value="P-loop containing nucleotide triphosphate hydrolases"/>
    <property type="match status" value="1"/>
</dbReference>
<gene>
    <name evidence="8" type="ORF">Glove_74g110</name>
</gene>
<protein>
    <recommendedName>
        <fullName evidence="10">AAA+ ATPase domain-containing protein</fullName>
    </recommendedName>
</protein>
<dbReference type="STRING" id="1348612.A0A397JDI6"/>
<comment type="caution">
    <text evidence="8">The sequence shown here is derived from an EMBL/GenBank/DDBJ whole genome shotgun (WGS) entry which is preliminary data.</text>
</comment>
<dbReference type="NCBIfam" id="NF006958">
    <property type="entry name" value="PRK09435.1"/>
    <property type="match status" value="1"/>
</dbReference>
<evidence type="ECO:0008006" key="10">
    <source>
        <dbReference type="Google" id="ProtNLM"/>
    </source>
</evidence>
<keyword evidence="3" id="KW-0378">Hydrolase</keyword>
<dbReference type="OrthoDB" id="1476984at2759"/>
<proteinExistence type="inferred from homology"/>
<evidence type="ECO:0000313" key="9">
    <source>
        <dbReference type="Proteomes" id="UP000266861"/>
    </source>
</evidence>
<dbReference type="PANTHER" id="PTHR23408:SF3">
    <property type="entry name" value="METHYLMALONIC ACIDURIA TYPE A PROTEIN, MITOCHONDRIAL"/>
    <property type="match status" value="1"/>
</dbReference>
<name>A0A397JDI6_9GLOM</name>
<dbReference type="GO" id="GO:0003924">
    <property type="term" value="F:GTPase activity"/>
    <property type="evidence" value="ECO:0007669"/>
    <property type="project" value="InterPro"/>
</dbReference>
<dbReference type="Pfam" id="PF03308">
    <property type="entry name" value="MeaB"/>
    <property type="match status" value="1"/>
</dbReference>
<evidence type="ECO:0000256" key="4">
    <source>
        <dbReference type="ARBA" id="ARBA00023134"/>
    </source>
</evidence>
<dbReference type="AlphaFoldDB" id="A0A397JDI6"/>
<dbReference type="GO" id="GO:0005737">
    <property type="term" value="C:cytoplasm"/>
    <property type="evidence" value="ECO:0007669"/>
    <property type="project" value="TreeGrafter"/>
</dbReference>
<dbReference type="PANTHER" id="PTHR23408">
    <property type="entry name" value="METHYLMALONYL-COA MUTASE"/>
    <property type="match status" value="1"/>
</dbReference>
<reference evidence="8 9" key="1">
    <citation type="submission" date="2018-08" db="EMBL/GenBank/DDBJ databases">
        <title>Genome and evolution of the arbuscular mycorrhizal fungus Diversispora epigaea (formerly Glomus versiforme) and its bacterial endosymbionts.</title>
        <authorList>
            <person name="Sun X."/>
            <person name="Fei Z."/>
            <person name="Harrison M."/>
        </authorList>
    </citation>
    <scope>NUCLEOTIDE SEQUENCE [LARGE SCALE GENOMIC DNA]</scope>
    <source>
        <strain evidence="8 9">IT104</strain>
    </source>
</reference>
<dbReference type="GO" id="GO:0005525">
    <property type="term" value="F:GTP binding"/>
    <property type="evidence" value="ECO:0007669"/>
    <property type="project" value="UniProtKB-KW"/>
</dbReference>
<keyword evidence="4" id="KW-0342">GTP-binding</keyword>
<keyword evidence="9" id="KW-1185">Reference proteome</keyword>
<comment type="subunit">
    <text evidence="7">Homodimer. Interacts with MMUT (the apoenzyme form); the interaction is GTP dependent.</text>
</comment>
<comment type="similarity">
    <text evidence="1">Belongs to the SIMIBI class G3E GTPase family. ArgK/MeaB subfamily.</text>
</comment>
<keyword evidence="2" id="KW-0547">Nucleotide-binding</keyword>
<evidence type="ECO:0000256" key="2">
    <source>
        <dbReference type="ARBA" id="ARBA00022741"/>
    </source>
</evidence>
<dbReference type="CDD" id="cd03114">
    <property type="entry name" value="MMAA-like"/>
    <property type="match status" value="1"/>
</dbReference>
<evidence type="ECO:0000256" key="7">
    <source>
        <dbReference type="ARBA" id="ARBA00062796"/>
    </source>
</evidence>
<evidence type="ECO:0000256" key="3">
    <source>
        <dbReference type="ARBA" id="ARBA00022801"/>
    </source>
</evidence>
<dbReference type="Gene3D" id="1.10.287.130">
    <property type="match status" value="1"/>
</dbReference>